<comment type="caution">
    <text evidence="2">The sequence shown here is derived from an EMBL/GenBank/DDBJ whole genome shotgun (WGS) entry which is preliminary data.</text>
</comment>
<proteinExistence type="predicted"/>
<dbReference type="NCBIfam" id="TIGR03086">
    <property type="entry name" value="TIGR03086 family metal-binding protein"/>
    <property type="match status" value="1"/>
</dbReference>
<dbReference type="NCBIfam" id="TIGR03083">
    <property type="entry name" value="maleylpyruvate isomerase family mycothiol-dependent enzyme"/>
    <property type="match status" value="1"/>
</dbReference>
<dbReference type="Pfam" id="PF11716">
    <property type="entry name" value="MDMPI_N"/>
    <property type="match status" value="1"/>
</dbReference>
<feature type="domain" description="Mycothiol-dependent maleylpyruvate isomerase metal-binding" evidence="1">
    <location>
        <begin position="11"/>
        <end position="128"/>
    </location>
</feature>
<evidence type="ECO:0000313" key="3">
    <source>
        <dbReference type="Proteomes" id="UP000807309"/>
    </source>
</evidence>
<dbReference type="Gene3D" id="1.20.120.450">
    <property type="entry name" value="dinb family like domain"/>
    <property type="match status" value="1"/>
</dbReference>
<dbReference type="RefSeq" id="WP_195033686.1">
    <property type="nucleotide sequence ID" value="NZ_JADLRE010000011.1"/>
</dbReference>
<dbReference type="SUPFAM" id="SSF109854">
    <property type="entry name" value="DinB/YfiT-like putative metalloenzymes"/>
    <property type="match status" value="1"/>
</dbReference>
<dbReference type="InterPro" id="IPR017517">
    <property type="entry name" value="Maleyloyr_isom"/>
</dbReference>
<gene>
    <name evidence="2" type="ORF">IU470_15860</name>
</gene>
<dbReference type="EMBL" id="JADLRE010000011">
    <property type="protein sequence ID" value="MBF6226573.1"/>
    <property type="molecule type" value="Genomic_DNA"/>
</dbReference>
<sequence>MNTLELPGCAAQTMVTIINAIKPDQLDAPTPCPDFDVRALISHLLHWSPVLEGAAHKKPAPALDGPETGHTLDDWASTLEERITRTASAWSTPEAWTGMAPFGATELPAHLVGGMVVTELVVHGWDLAKATAQHPIWDLDLLGFLYDEVKGTAETGRQMGVYAAEVPVLSDSPLIDRVVALTGRVPHWKS</sequence>
<dbReference type="InterPro" id="IPR017520">
    <property type="entry name" value="CHP03086"/>
</dbReference>
<evidence type="ECO:0000259" key="1">
    <source>
        <dbReference type="Pfam" id="PF11716"/>
    </source>
</evidence>
<reference evidence="2 3" key="1">
    <citation type="submission" date="2020-10" db="EMBL/GenBank/DDBJ databases">
        <title>Identification of Nocardia species via Next-generation sequencing and recognition of intraspecies genetic diversity.</title>
        <authorList>
            <person name="Li P."/>
            <person name="Li P."/>
            <person name="Lu B."/>
        </authorList>
    </citation>
    <scope>NUCLEOTIDE SEQUENCE [LARGE SCALE GENOMIC DNA]</scope>
    <source>
        <strain evidence="2 3">N-11</strain>
    </source>
</reference>
<evidence type="ECO:0000313" key="2">
    <source>
        <dbReference type="EMBL" id="MBF6226573.1"/>
    </source>
</evidence>
<name>A0ABS0CDT9_9NOCA</name>
<dbReference type="InterPro" id="IPR024344">
    <property type="entry name" value="MDMPI_metal-binding"/>
</dbReference>
<keyword evidence="3" id="KW-1185">Reference proteome</keyword>
<organism evidence="2 3">
    <name type="scientific">Nocardia abscessus</name>
    <dbReference type="NCBI Taxonomy" id="120957"/>
    <lineage>
        <taxon>Bacteria</taxon>
        <taxon>Bacillati</taxon>
        <taxon>Actinomycetota</taxon>
        <taxon>Actinomycetes</taxon>
        <taxon>Mycobacteriales</taxon>
        <taxon>Nocardiaceae</taxon>
        <taxon>Nocardia</taxon>
    </lineage>
</organism>
<dbReference type="InterPro" id="IPR034660">
    <property type="entry name" value="DinB/YfiT-like"/>
</dbReference>
<dbReference type="Proteomes" id="UP000807309">
    <property type="component" value="Unassembled WGS sequence"/>
</dbReference>
<accession>A0ABS0CDT9</accession>
<protein>
    <submittedName>
        <fullName evidence="2">TIGR03086 family protein</fullName>
    </submittedName>
</protein>